<dbReference type="RefSeq" id="WP_175489738.1">
    <property type="nucleotide sequence ID" value="NZ_FOLY01000009.1"/>
</dbReference>
<name>A0A1I1MYY6_9GAMM</name>
<dbReference type="EMBL" id="FOLY01000009">
    <property type="protein sequence ID" value="SFC90102.1"/>
    <property type="molecule type" value="Genomic_DNA"/>
</dbReference>
<dbReference type="Proteomes" id="UP000199046">
    <property type="component" value="Unassembled WGS sequence"/>
</dbReference>
<sequence length="323" mass="37644">MPRAVKNLFADSLTADSEPQMKKQDSGAVDVEKKDHIGEYLRLARRSIMSVLPDKWHTALRYRRVFGEFPDLKNPRTFNEKICHRKINPQPIYSVLSDKIAARDYVAHTIGEQYLVPCYAIESEPTPATYAALPESFVMKANHGFGYNLLVRDKVDHPFPQIYNLGRHWLGQDFYDTCREAHYREIKPRLIFEKLLLDDLGNIPKDFKFHCFQREGEDPVVFIEVTHDRFTNYKVDFYNQDWELVEIRRPEVSTGQAMPRPQQLDEALDLALKLANGFSYVRVDFYLVGDAIYFGEMTFTPTAGLTKFKDRETDRQWGALFDV</sequence>
<accession>A0A1I1MYY6</accession>
<organism evidence="1 2">
    <name type="scientific">Kushneria avicenniae</name>
    <dbReference type="NCBI Taxonomy" id="402385"/>
    <lineage>
        <taxon>Bacteria</taxon>
        <taxon>Pseudomonadati</taxon>
        <taxon>Pseudomonadota</taxon>
        <taxon>Gammaproteobacteria</taxon>
        <taxon>Oceanospirillales</taxon>
        <taxon>Halomonadaceae</taxon>
        <taxon>Kushneria</taxon>
    </lineage>
</organism>
<dbReference type="InterPro" id="IPR029465">
    <property type="entry name" value="ATPgrasp_TupA"/>
</dbReference>
<evidence type="ECO:0000313" key="1">
    <source>
        <dbReference type="EMBL" id="SFC90102.1"/>
    </source>
</evidence>
<keyword evidence="2" id="KW-1185">Reference proteome</keyword>
<reference evidence="2" key="1">
    <citation type="submission" date="2016-10" db="EMBL/GenBank/DDBJ databases">
        <authorList>
            <person name="Varghese N."/>
            <person name="Submissions S."/>
        </authorList>
    </citation>
    <scope>NUCLEOTIDE SEQUENCE [LARGE SCALE GENOMIC DNA]</scope>
    <source>
        <strain evidence="2">DSM 23439</strain>
    </source>
</reference>
<dbReference type="STRING" id="402385.SAMN05421848_3222"/>
<gene>
    <name evidence="1" type="ORF">SAMN05421848_3222</name>
</gene>
<dbReference type="Pfam" id="PF14305">
    <property type="entry name" value="ATPgrasp_TupA"/>
    <property type="match status" value="1"/>
</dbReference>
<dbReference type="AlphaFoldDB" id="A0A1I1MYY6"/>
<evidence type="ECO:0000313" key="2">
    <source>
        <dbReference type="Proteomes" id="UP000199046"/>
    </source>
</evidence>
<protein>
    <submittedName>
        <fullName evidence="1">TupA-like ATPgrasp</fullName>
    </submittedName>
</protein>
<proteinExistence type="predicted"/>